<feature type="domain" description="B box-type" evidence="8">
    <location>
        <begin position="52"/>
        <end position="93"/>
    </location>
</feature>
<dbReference type="CDD" id="cd12891">
    <property type="entry name" value="SPRY_PRY_C-I_2"/>
    <property type="match status" value="1"/>
</dbReference>
<accession>A0A974BTE2</accession>
<evidence type="ECO:0000256" key="3">
    <source>
        <dbReference type="ARBA" id="ARBA00022833"/>
    </source>
</evidence>
<feature type="coiled-coil region" evidence="6">
    <location>
        <begin position="90"/>
        <end position="180"/>
    </location>
</feature>
<dbReference type="PANTHER" id="PTHR25465:SF40">
    <property type="entry name" value="E3 UBIQUITIN_ISG15 LIGASE TRIM25"/>
    <property type="match status" value="1"/>
</dbReference>
<dbReference type="InterPro" id="IPR003879">
    <property type="entry name" value="Butyrophylin_SPRY"/>
</dbReference>
<protein>
    <submittedName>
        <fullName evidence="10">Uncharacterized protein</fullName>
    </submittedName>
</protein>
<evidence type="ECO:0000256" key="6">
    <source>
        <dbReference type="SAM" id="Coils"/>
    </source>
</evidence>
<dbReference type="SUPFAM" id="SSF57845">
    <property type="entry name" value="B-box zinc-binding domain"/>
    <property type="match status" value="1"/>
</dbReference>
<evidence type="ECO:0000313" key="10">
    <source>
        <dbReference type="EMBL" id="OCT60276.1"/>
    </source>
</evidence>
<dbReference type="PRINTS" id="PR01407">
    <property type="entry name" value="BUTYPHLNCDUF"/>
</dbReference>
<dbReference type="SMART" id="SM00449">
    <property type="entry name" value="SPRY"/>
    <property type="match status" value="1"/>
</dbReference>
<dbReference type="Pfam" id="PF00643">
    <property type="entry name" value="zf-B_box"/>
    <property type="match status" value="1"/>
</dbReference>
<feature type="compositionally biased region" description="Polar residues" evidence="7">
    <location>
        <begin position="293"/>
        <end position="318"/>
    </location>
</feature>
<dbReference type="InterPro" id="IPR000315">
    <property type="entry name" value="Znf_B-box"/>
</dbReference>
<dbReference type="CDD" id="cd19769">
    <property type="entry name" value="Bbox2_TRIM16-like"/>
    <property type="match status" value="1"/>
</dbReference>
<dbReference type="Proteomes" id="UP000694892">
    <property type="component" value="Chromosome 9_10S"/>
</dbReference>
<dbReference type="Pfam" id="PF13765">
    <property type="entry name" value="PRY"/>
    <property type="match status" value="1"/>
</dbReference>
<evidence type="ECO:0000256" key="4">
    <source>
        <dbReference type="ARBA" id="ARBA00023054"/>
    </source>
</evidence>
<dbReference type="InterPro" id="IPR006574">
    <property type="entry name" value="PRY"/>
</dbReference>
<dbReference type="InterPro" id="IPR003877">
    <property type="entry name" value="SPRY_dom"/>
</dbReference>
<dbReference type="SUPFAM" id="SSF49899">
    <property type="entry name" value="Concanavalin A-like lectins/glucanases"/>
    <property type="match status" value="1"/>
</dbReference>
<dbReference type="Gene3D" id="3.30.160.60">
    <property type="entry name" value="Classic Zinc Finger"/>
    <property type="match status" value="1"/>
</dbReference>
<evidence type="ECO:0000259" key="8">
    <source>
        <dbReference type="PROSITE" id="PS50119"/>
    </source>
</evidence>
<dbReference type="SMART" id="SM00336">
    <property type="entry name" value="BBOX"/>
    <property type="match status" value="1"/>
</dbReference>
<dbReference type="InterPro" id="IPR001870">
    <property type="entry name" value="B30.2/SPRY"/>
</dbReference>
<dbReference type="GO" id="GO:0005737">
    <property type="term" value="C:cytoplasm"/>
    <property type="evidence" value="ECO:0007669"/>
    <property type="project" value="UniProtKB-ARBA"/>
</dbReference>
<evidence type="ECO:0000256" key="1">
    <source>
        <dbReference type="ARBA" id="ARBA00022723"/>
    </source>
</evidence>
<evidence type="ECO:0000313" key="11">
    <source>
        <dbReference type="Proteomes" id="UP000694892"/>
    </source>
</evidence>
<dbReference type="InterPro" id="IPR051051">
    <property type="entry name" value="E3_ubiq-ligase_TRIM/RNF"/>
</dbReference>
<reference evidence="11" key="1">
    <citation type="journal article" date="2016" name="Nature">
        <title>Genome evolution in the allotetraploid frog Xenopus laevis.</title>
        <authorList>
            <person name="Session A.M."/>
            <person name="Uno Y."/>
            <person name="Kwon T."/>
            <person name="Chapman J.A."/>
            <person name="Toyoda A."/>
            <person name="Takahashi S."/>
            <person name="Fukui A."/>
            <person name="Hikosaka A."/>
            <person name="Suzuki A."/>
            <person name="Kondo M."/>
            <person name="van Heeringen S.J."/>
            <person name="Quigley I."/>
            <person name="Heinz S."/>
            <person name="Ogino H."/>
            <person name="Ochi H."/>
            <person name="Hellsten U."/>
            <person name="Lyons J.B."/>
            <person name="Simakov O."/>
            <person name="Putnam N."/>
            <person name="Stites J."/>
            <person name="Kuroki Y."/>
            <person name="Tanaka T."/>
            <person name="Michiue T."/>
            <person name="Watanabe M."/>
            <person name="Bogdanovic O."/>
            <person name="Lister R."/>
            <person name="Georgiou G."/>
            <person name="Paranjpe S.S."/>
            <person name="van Kruijsbergen I."/>
            <person name="Shu S."/>
            <person name="Carlson J."/>
            <person name="Kinoshita T."/>
            <person name="Ohta Y."/>
            <person name="Mawaribuchi S."/>
            <person name="Jenkins J."/>
            <person name="Grimwood J."/>
            <person name="Schmutz J."/>
            <person name="Mitros T."/>
            <person name="Mozaffari S.V."/>
            <person name="Suzuki Y."/>
            <person name="Haramoto Y."/>
            <person name="Yamamoto T.S."/>
            <person name="Takagi C."/>
            <person name="Heald R."/>
            <person name="Miller K."/>
            <person name="Haudenschild C."/>
            <person name="Kitzman J."/>
            <person name="Nakayama T."/>
            <person name="Izutsu Y."/>
            <person name="Robert J."/>
            <person name="Fortriede J."/>
            <person name="Burns K."/>
            <person name="Lotay V."/>
            <person name="Karimi K."/>
            <person name="Yasuoka Y."/>
            <person name="Dichmann D.S."/>
            <person name="Flajnik M.F."/>
            <person name="Houston D.W."/>
            <person name="Shendure J."/>
            <person name="DuPasquier L."/>
            <person name="Vize P.D."/>
            <person name="Zorn A.M."/>
            <person name="Ito M."/>
            <person name="Marcotte E.M."/>
            <person name="Wallingford J.B."/>
            <person name="Ito Y."/>
            <person name="Asashima M."/>
            <person name="Ueno N."/>
            <person name="Matsuda Y."/>
            <person name="Veenstra G.J."/>
            <person name="Fujiyama A."/>
            <person name="Harland R.M."/>
            <person name="Taira M."/>
            <person name="Rokhsar D.S."/>
        </authorList>
    </citation>
    <scope>NUCLEOTIDE SEQUENCE [LARGE SCALE GENOMIC DNA]</scope>
    <source>
        <strain evidence="11">J</strain>
    </source>
</reference>
<organism evidence="10 11">
    <name type="scientific">Xenopus laevis</name>
    <name type="common">African clawed frog</name>
    <dbReference type="NCBI Taxonomy" id="8355"/>
    <lineage>
        <taxon>Eukaryota</taxon>
        <taxon>Metazoa</taxon>
        <taxon>Chordata</taxon>
        <taxon>Craniata</taxon>
        <taxon>Vertebrata</taxon>
        <taxon>Euteleostomi</taxon>
        <taxon>Amphibia</taxon>
        <taxon>Batrachia</taxon>
        <taxon>Anura</taxon>
        <taxon>Pipoidea</taxon>
        <taxon>Pipidae</taxon>
        <taxon>Xenopodinae</taxon>
        <taxon>Xenopus</taxon>
        <taxon>Xenopus</taxon>
    </lineage>
</organism>
<dbReference type="SMART" id="SM00589">
    <property type="entry name" value="PRY"/>
    <property type="match status" value="1"/>
</dbReference>
<keyword evidence="1" id="KW-0479">Metal-binding</keyword>
<sequence length="505" mass="56028">QVGTGNFCSYCVHSPVPVTKSCLQCETSMCDAHVRVHSKSAEHVLTEPTASFSNRKCSSHKKLQEYYCCEDGACICASCCLAGEHRGHRVELLNEASDKKKEKLRNVLEKLCPEREETERGKVTALFNKIREQLEALEKRLLSDISRQKEELSLHPTNLIEELEIKNDELSRNIRHIEMLCNMGLRKADIKVPVVGDLNVELTSKTLVTGLAGIVTGVKGTVCGQEDADMLLDKNTAGDASDISDIVKKEMVPILVTPQSNDTGAEGSGLCAYSTKKRKIPQPVNKKKEQSISHKSLQSSDSLPKMSQLTGNPRTSVSDSAIDTRSISVFGQKPTYLVLDTNTVGNEVSVSGDRKMVSYSHRAQCCPQTRMRFQIPQALSTRSFKSGQHYWEVEGSESGGWMVGVAYPSIERGGKQSTIGNNKKSWCLYKLDDFYTVIHDSKGFHLSDVLSCRRIGISLDYDAGSLSFYELSEPVRHLHTFKATFTGPLHAAFCVWIAIWVKIIN</sequence>
<dbReference type="PANTHER" id="PTHR25465">
    <property type="entry name" value="B-BOX DOMAIN CONTAINING"/>
    <property type="match status" value="1"/>
</dbReference>
<evidence type="ECO:0000256" key="2">
    <source>
        <dbReference type="ARBA" id="ARBA00022771"/>
    </source>
</evidence>
<keyword evidence="4 6" id="KW-0175">Coiled coil</keyword>
<proteinExistence type="predicted"/>
<feature type="domain" description="B30.2/SPRY" evidence="9">
    <location>
        <begin position="317"/>
        <end position="505"/>
    </location>
</feature>
<dbReference type="GO" id="GO:0008270">
    <property type="term" value="F:zinc ion binding"/>
    <property type="evidence" value="ECO:0007669"/>
    <property type="project" value="UniProtKB-KW"/>
</dbReference>
<dbReference type="PROSITE" id="PS50119">
    <property type="entry name" value="ZF_BBOX"/>
    <property type="match status" value="1"/>
</dbReference>
<dbReference type="PROSITE" id="PS50188">
    <property type="entry name" value="B302_SPRY"/>
    <property type="match status" value="1"/>
</dbReference>
<dbReference type="InterPro" id="IPR013320">
    <property type="entry name" value="ConA-like_dom_sf"/>
</dbReference>
<dbReference type="InterPro" id="IPR043136">
    <property type="entry name" value="B30.2/SPRY_sf"/>
</dbReference>
<feature type="non-terminal residue" evidence="10">
    <location>
        <position position="1"/>
    </location>
</feature>
<dbReference type="AlphaFoldDB" id="A0A974BTE2"/>
<evidence type="ECO:0000256" key="5">
    <source>
        <dbReference type="PROSITE-ProRule" id="PRU00024"/>
    </source>
</evidence>
<evidence type="ECO:0000256" key="7">
    <source>
        <dbReference type="SAM" id="MobiDB-lite"/>
    </source>
</evidence>
<dbReference type="Pfam" id="PF00622">
    <property type="entry name" value="SPRY"/>
    <property type="match status" value="1"/>
</dbReference>
<gene>
    <name evidence="10" type="ORF">XELAEV_18046292mg</name>
</gene>
<dbReference type="Gene3D" id="4.10.830.40">
    <property type="match status" value="1"/>
</dbReference>
<dbReference type="EMBL" id="CM004483">
    <property type="protein sequence ID" value="OCT60276.1"/>
    <property type="molecule type" value="Genomic_DNA"/>
</dbReference>
<dbReference type="Gene3D" id="2.60.120.920">
    <property type="match status" value="1"/>
</dbReference>
<evidence type="ECO:0000259" key="9">
    <source>
        <dbReference type="PROSITE" id="PS50188"/>
    </source>
</evidence>
<keyword evidence="3" id="KW-0862">Zinc</keyword>
<name>A0A974BTE2_XENLA</name>
<keyword evidence="2 5" id="KW-0863">Zinc-finger</keyword>
<feature type="region of interest" description="Disordered" evidence="7">
    <location>
        <begin position="278"/>
        <end position="318"/>
    </location>
</feature>